<dbReference type="OrthoDB" id="189613at2"/>
<evidence type="ECO:0000313" key="3">
    <source>
        <dbReference type="Proteomes" id="UP000239907"/>
    </source>
</evidence>
<feature type="chain" id="PRO_5015692342" description="DUF3500 domain-containing protein" evidence="1">
    <location>
        <begin position="22"/>
        <end position="295"/>
    </location>
</feature>
<reference evidence="2 3" key="1">
    <citation type="submission" date="2016-12" db="EMBL/GenBank/DDBJ databases">
        <title>Study of bacterial adaptation to deep sea.</title>
        <authorList>
            <person name="Song J."/>
            <person name="Yoshizawa S."/>
            <person name="Kogure K."/>
        </authorList>
    </citation>
    <scope>NUCLEOTIDE SEQUENCE [LARGE SCALE GENOMIC DNA]</scope>
    <source>
        <strain evidence="2 3">SAORIC-165</strain>
    </source>
</reference>
<sequence length="295" mass="33319">MKLVLRHTITLFLCLFTQLSAENFEAHFAKQTGLFLDSLDATQSKQCLLANDDPLRWKMQYTGGKRAGLEISKLNDKQRTLFESTIKLVLSNEGWEMANKVAKQDGEIGLGKYFVACFGDPRKKEGFAFRLAEHHLTIVNFSVAEGTLNEFGPILLGANPPELWKKDEEALLKLWQTINDPAVLVKNKKAIASKAMAEDQGVDFSELNPKAQAQLAHTWKQRLSIFTPAMRQKIETLHNSRGGLKNSRIAFYNEPPTKRCTDGGKWDFKCGLPGMVWDYEGSRGHIHLSLWIKPN</sequence>
<evidence type="ECO:0000256" key="1">
    <source>
        <dbReference type="SAM" id="SignalP"/>
    </source>
</evidence>
<dbReference type="InterPro" id="IPR021889">
    <property type="entry name" value="DUF3500"/>
</dbReference>
<dbReference type="Proteomes" id="UP000239907">
    <property type="component" value="Unassembled WGS sequence"/>
</dbReference>
<keyword evidence="1" id="KW-0732">Signal</keyword>
<accession>A0A2S7TYZ3</accession>
<comment type="caution">
    <text evidence="2">The sequence shown here is derived from an EMBL/GenBank/DDBJ whole genome shotgun (WGS) entry which is preliminary data.</text>
</comment>
<dbReference type="EMBL" id="MQWA01000001">
    <property type="protein sequence ID" value="PQJ27282.1"/>
    <property type="molecule type" value="Genomic_DNA"/>
</dbReference>
<proteinExistence type="predicted"/>
<protein>
    <recommendedName>
        <fullName evidence="4">DUF3500 domain-containing protein</fullName>
    </recommendedName>
</protein>
<dbReference type="Pfam" id="PF12006">
    <property type="entry name" value="DUF3500"/>
    <property type="match status" value="1"/>
</dbReference>
<evidence type="ECO:0000313" key="2">
    <source>
        <dbReference type="EMBL" id="PQJ27282.1"/>
    </source>
</evidence>
<dbReference type="RefSeq" id="WP_105041764.1">
    <property type="nucleotide sequence ID" value="NZ_MQWA01000001.1"/>
</dbReference>
<gene>
    <name evidence="2" type="ORF">BSZ32_01425</name>
</gene>
<evidence type="ECO:0008006" key="4">
    <source>
        <dbReference type="Google" id="ProtNLM"/>
    </source>
</evidence>
<name>A0A2S7TYZ3_9BACT</name>
<organism evidence="2 3">
    <name type="scientific">Rubritalea profundi</name>
    <dbReference type="NCBI Taxonomy" id="1658618"/>
    <lineage>
        <taxon>Bacteria</taxon>
        <taxon>Pseudomonadati</taxon>
        <taxon>Verrucomicrobiota</taxon>
        <taxon>Verrucomicrobiia</taxon>
        <taxon>Verrucomicrobiales</taxon>
        <taxon>Rubritaleaceae</taxon>
        <taxon>Rubritalea</taxon>
    </lineage>
</organism>
<keyword evidence="3" id="KW-1185">Reference proteome</keyword>
<feature type="signal peptide" evidence="1">
    <location>
        <begin position="1"/>
        <end position="21"/>
    </location>
</feature>
<dbReference type="PANTHER" id="PTHR37489">
    <property type="entry name" value="DUF3500 DOMAIN-CONTAINING PROTEIN"/>
    <property type="match status" value="1"/>
</dbReference>
<dbReference type="AlphaFoldDB" id="A0A2S7TYZ3"/>
<dbReference type="PANTHER" id="PTHR37489:SF1">
    <property type="entry name" value="DUF3500 DOMAIN-CONTAINING PROTEIN"/>
    <property type="match status" value="1"/>
</dbReference>